<keyword evidence="2" id="KW-0804">Transcription</keyword>
<dbReference type="EMBL" id="UYRV01005767">
    <property type="protein sequence ID" value="VDK52974.1"/>
    <property type="molecule type" value="Genomic_DNA"/>
</dbReference>
<gene>
    <name evidence="4" type="ORF">CGOC_LOCUS2545</name>
</gene>
<dbReference type="AlphaFoldDB" id="A0A3P6SBI2"/>
<evidence type="ECO:0008006" key="6">
    <source>
        <dbReference type="Google" id="ProtNLM"/>
    </source>
</evidence>
<evidence type="ECO:0000313" key="5">
    <source>
        <dbReference type="Proteomes" id="UP000271889"/>
    </source>
</evidence>
<dbReference type="SUPFAM" id="SSF48508">
    <property type="entry name" value="Nuclear receptor ligand-binding domain"/>
    <property type="match status" value="1"/>
</dbReference>
<evidence type="ECO:0000256" key="1">
    <source>
        <dbReference type="ARBA" id="ARBA00023015"/>
    </source>
</evidence>
<evidence type="ECO:0000256" key="3">
    <source>
        <dbReference type="ARBA" id="ARBA00023170"/>
    </source>
</evidence>
<keyword evidence="1" id="KW-0805">Transcription regulation</keyword>
<name>A0A3P6SBI2_CYLGO</name>
<accession>A0A3P6SBI2</accession>
<evidence type="ECO:0000256" key="2">
    <source>
        <dbReference type="ARBA" id="ARBA00023163"/>
    </source>
</evidence>
<dbReference type="InterPro" id="IPR035500">
    <property type="entry name" value="NHR-like_dom_sf"/>
</dbReference>
<keyword evidence="3" id="KW-0675">Receptor</keyword>
<evidence type="ECO:0000313" key="4">
    <source>
        <dbReference type="EMBL" id="VDK52974.1"/>
    </source>
</evidence>
<organism evidence="4 5">
    <name type="scientific">Cylicostephanus goldi</name>
    <name type="common">Nematode worm</name>
    <dbReference type="NCBI Taxonomy" id="71465"/>
    <lineage>
        <taxon>Eukaryota</taxon>
        <taxon>Metazoa</taxon>
        <taxon>Ecdysozoa</taxon>
        <taxon>Nematoda</taxon>
        <taxon>Chromadorea</taxon>
        <taxon>Rhabditida</taxon>
        <taxon>Rhabditina</taxon>
        <taxon>Rhabditomorpha</taxon>
        <taxon>Strongyloidea</taxon>
        <taxon>Strongylidae</taxon>
        <taxon>Cylicostephanus</taxon>
    </lineage>
</organism>
<protein>
    <recommendedName>
        <fullName evidence="6">NR LBD domain-containing protein</fullName>
    </recommendedName>
</protein>
<keyword evidence="5" id="KW-1185">Reference proteome</keyword>
<dbReference type="OrthoDB" id="5852407at2759"/>
<dbReference type="Proteomes" id="UP000271889">
    <property type="component" value="Unassembled WGS sequence"/>
</dbReference>
<proteinExistence type="predicted"/>
<sequence>MNRQILCFNSSIKIGAVLNKVHISINKITLLCLRETPSSVLDMLLREERLYNERRSILYCVKNSISEILSAGDVNDIPFTSKNITELTFAGVQKDLRAQILAIYEWIRGWNHFKRLSTSDKVNSLKSCTGNLA</sequence>
<reference evidence="4 5" key="1">
    <citation type="submission" date="2018-11" db="EMBL/GenBank/DDBJ databases">
        <authorList>
            <consortium name="Pathogen Informatics"/>
        </authorList>
    </citation>
    <scope>NUCLEOTIDE SEQUENCE [LARGE SCALE GENOMIC DNA]</scope>
</reference>